<keyword evidence="3" id="KW-1185">Reference proteome</keyword>
<gene>
    <name evidence="2" type="ORF">V5799_024820</name>
</gene>
<evidence type="ECO:0000256" key="1">
    <source>
        <dbReference type="SAM" id="MobiDB-lite"/>
    </source>
</evidence>
<proteinExistence type="predicted"/>
<name>A0AAQ4EB00_AMBAM</name>
<evidence type="ECO:0000313" key="3">
    <source>
        <dbReference type="Proteomes" id="UP001321473"/>
    </source>
</evidence>
<organism evidence="2 3">
    <name type="scientific">Amblyomma americanum</name>
    <name type="common">Lone star tick</name>
    <dbReference type="NCBI Taxonomy" id="6943"/>
    <lineage>
        <taxon>Eukaryota</taxon>
        <taxon>Metazoa</taxon>
        <taxon>Ecdysozoa</taxon>
        <taxon>Arthropoda</taxon>
        <taxon>Chelicerata</taxon>
        <taxon>Arachnida</taxon>
        <taxon>Acari</taxon>
        <taxon>Parasitiformes</taxon>
        <taxon>Ixodida</taxon>
        <taxon>Ixodoidea</taxon>
        <taxon>Ixodidae</taxon>
        <taxon>Amblyomminae</taxon>
        <taxon>Amblyomma</taxon>
    </lineage>
</organism>
<feature type="region of interest" description="Disordered" evidence="1">
    <location>
        <begin position="35"/>
        <end position="80"/>
    </location>
</feature>
<dbReference type="AlphaFoldDB" id="A0AAQ4EB00"/>
<accession>A0AAQ4EB00</accession>
<evidence type="ECO:0000313" key="2">
    <source>
        <dbReference type="EMBL" id="KAK8771935.1"/>
    </source>
</evidence>
<protein>
    <submittedName>
        <fullName evidence="2">Uncharacterized protein</fullName>
    </submittedName>
</protein>
<sequence>MGSCTSRFHSRLALREHIGHSHAVVVLAEDDAQQGIGGAGEEASPEVVPPRLVKENQSGSARTDFASHHRKRSCSLLPGG</sequence>
<dbReference type="EMBL" id="JARKHS020019074">
    <property type="protein sequence ID" value="KAK8771935.1"/>
    <property type="molecule type" value="Genomic_DNA"/>
</dbReference>
<reference evidence="2 3" key="1">
    <citation type="journal article" date="2023" name="Arcadia Sci">
        <title>De novo assembly of a long-read Amblyomma americanum tick genome.</title>
        <authorList>
            <person name="Chou S."/>
            <person name="Poskanzer K.E."/>
            <person name="Rollins M."/>
            <person name="Thuy-Boun P.S."/>
        </authorList>
    </citation>
    <scope>NUCLEOTIDE SEQUENCE [LARGE SCALE GENOMIC DNA]</scope>
    <source>
        <strain evidence="2">F_SG_1</strain>
        <tissue evidence="2">Salivary glands</tissue>
    </source>
</reference>
<dbReference type="Proteomes" id="UP001321473">
    <property type="component" value="Unassembled WGS sequence"/>
</dbReference>
<comment type="caution">
    <text evidence="2">The sequence shown here is derived from an EMBL/GenBank/DDBJ whole genome shotgun (WGS) entry which is preliminary data.</text>
</comment>